<dbReference type="Pfam" id="PF13432">
    <property type="entry name" value="TPR_16"/>
    <property type="match status" value="1"/>
</dbReference>
<evidence type="ECO:0000256" key="1">
    <source>
        <dbReference type="PROSITE-ProRule" id="PRU00339"/>
    </source>
</evidence>
<feature type="repeat" description="TPR" evidence="1">
    <location>
        <begin position="328"/>
        <end position="361"/>
    </location>
</feature>
<feature type="repeat" description="TPR" evidence="1">
    <location>
        <begin position="226"/>
        <end position="259"/>
    </location>
</feature>
<gene>
    <name evidence="2" type="ORF">EPICR_40248</name>
</gene>
<dbReference type="InterPro" id="IPR019734">
    <property type="entry name" value="TPR_rpt"/>
</dbReference>
<accession>A0A484HMX5</accession>
<proteinExistence type="predicted"/>
<dbReference type="SUPFAM" id="SSF81901">
    <property type="entry name" value="HCP-like"/>
    <property type="match status" value="1"/>
</dbReference>
<reference evidence="2" key="1">
    <citation type="submission" date="2019-01" db="EMBL/GenBank/DDBJ databases">
        <authorList>
            <consortium name="Genoscope - CEA"/>
            <person name="William W."/>
        </authorList>
    </citation>
    <scope>NUCLEOTIDE SEQUENCE</scope>
    <source>
        <strain evidence="2">CR-1</strain>
    </source>
</reference>
<dbReference type="Pfam" id="PF14559">
    <property type="entry name" value="TPR_19"/>
    <property type="match status" value="1"/>
</dbReference>
<dbReference type="PANTHER" id="PTHR12558:SF13">
    <property type="entry name" value="CELL DIVISION CYCLE PROTEIN 27 HOMOLOG"/>
    <property type="match status" value="1"/>
</dbReference>
<keyword evidence="1" id="KW-0802">TPR repeat</keyword>
<feature type="repeat" description="TPR" evidence="1">
    <location>
        <begin position="192"/>
        <end position="225"/>
    </location>
</feature>
<organism evidence="2">
    <name type="scientific">uncultured Desulfobacteraceae bacterium</name>
    <dbReference type="NCBI Taxonomy" id="218296"/>
    <lineage>
        <taxon>Bacteria</taxon>
        <taxon>Pseudomonadati</taxon>
        <taxon>Thermodesulfobacteriota</taxon>
        <taxon>Desulfobacteria</taxon>
        <taxon>Desulfobacterales</taxon>
        <taxon>Desulfobacteraceae</taxon>
        <taxon>environmental samples</taxon>
    </lineage>
</organism>
<dbReference type="EMBL" id="CAACVI010000034">
    <property type="protein sequence ID" value="VEN74661.1"/>
    <property type="molecule type" value="Genomic_DNA"/>
</dbReference>
<feature type="repeat" description="TPR" evidence="1">
    <location>
        <begin position="397"/>
        <end position="430"/>
    </location>
</feature>
<dbReference type="InterPro" id="IPR011990">
    <property type="entry name" value="TPR-like_helical_dom_sf"/>
</dbReference>
<sequence length="443" mass="48913">MVKKRLLNPLSAVRDFLDHGSDFGSGTQVPSRHLSEINDRFMRDFPDIRSGKAFIGLAMAAMKSAPKFGAVAIRMPVSKDDGEDENEAKAIERLFKAGKIIDPLVQSKKGMWGPLDPFTLVCFFPGKDRNICEAAAAQMRYDLSALGKEGVFIGVADYPRHGFLRGQVLDNARKALAEALMTGPGSIVTFNAVSLNVSGDELYEKGEVDWAVEEFKMALVMDPLNLNVINSLGVCHGVLGRHEEALAEFKRAIEIDPSQVMPIYNAGFVSACLGRHDQAFGYFRKAEEIGENVFEVSFQTGKLLLEMDNPEKAAEYFEKAADIRPENAPTAFFLGECRVAAGMIEEAEFCYKKAVKNNPNDALSLSALGHLYETSGKNLEIAEMFCRESVKLVPENGLFRHRLGRVYFKQKRFPQALAEFKKAGELGHDSRADIEKIKGAGRG</sequence>
<evidence type="ECO:0000313" key="2">
    <source>
        <dbReference type="EMBL" id="VEN74661.1"/>
    </source>
</evidence>
<protein>
    <submittedName>
        <fullName evidence="2">Uncharacterized protein</fullName>
    </submittedName>
</protein>
<dbReference type="AlphaFoldDB" id="A0A484HMX5"/>
<dbReference type="PROSITE" id="PS50005">
    <property type="entry name" value="TPR"/>
    <property type="match status" value="5"/>
</dbReference>
<feature type="repeat" description="TPR" evidence="1">
    <location>
        <begin position="294"/>
        <end position="327"/>
    </location>
</feature>
<dbReference type="Gene3D" id="1.25.40.10">
    <property type="entry name" value="Tetratricopeptide repeat domain"/>
    <property type="match status" value="2"/>
</dbReference>
<dbReference type="PANTHER" id="PTHR12558">
    <property type="entry name" value="CELL DIVISION CYCLE 16,23,27"/>
    <property type="match status" value="1"/>
</dbReference>
<dbReference type="SMART" id="SM00028">
    <property type="entry name" value="TPR"/>
    <property type="match status" value="7"/>
</dbReference>
<dbReference type="PROSITE" id="PS50293">
    <property type="entry name" value="TPR_REGION"/>
    <property type="match status" value="1"/>
</dbReference>
<name>A0A484HMX5_9BACT</name>